<keyword evidence="3" id="KW-1185">Reference proteome</keyword>
<dbReference type="PANTHER" id="PTHR37984">
    <property type="entry name" value="PROTEIN CBG26694"/>
    <property type="match status" value="1"/>
</dbReference>
<dbReference type="PANTHER" id="PTHR37984:SF5">
    <property type="entry name" value="PROTEIN NYNRIN-LIKE"/>
    <property type="match status" value="1"/>
</dbReference>
<keyword evidence="1" id="KW-0511">Multifunctional enzyme</keyword>
<evidence type="ECO:0000313" key="4">
    <source>
        <dbReference type="WBParaSite" id="nRc.2.0.1.t30910-RA"/>
    </source>
</evidence>
<feature type="domain" description="Reverse transcriptase/retrotransposon-derived protein RNase H-like" evidence="2">
    <location>
        <begin position="122"/>
        <end position="216"/>
    </location>
</feature>
<proteinExistence type="predicted"/>
<dbReference type="WBParaSite" id="nRc.2.0.1.t30910-RA">
    <property type="protein sequence ID" value="nRc.2.0.1.t30910-RA"/>
    <property type="gene ID" value="nRc.2.0.1.g30910"/>
</dbReference>
<dbReference type="InterPro" id="IPR043502">
    <property type="entry name" value="DNA/RNA_pol_sf"/>
</dbReference>
<accession>A0A915JWW0</accession>
<name>A0A915JWW0_ROMCU</name>
<dbReference type="SUPFAM" id="SSF56672">
    <property type="entry name" value="DNA/RNA polymerases"/>
    <property type="match status" value="1"/>
</dbReference>
<dbReference type="GO" id="GO:0003824">
    <property type="term" value="F:catalytic activity"/>
    <property type="evidence" value="ECO:0007669"/>
    <property type="project" value="UniProtKB-KW"/>
</dbReference>
<organism evidence="3 4">
    <name type="scientific">Romanomermis culicivorax</name>
    <name type="common">Nematode worm</name>
    <dbReference type="NCBI Taxonomy" id="13658"/>
    <lineage>
        <taxon>Eukaryota</taxon>
        <taxon>Metazoa</taxon>
        <taxon>Ecdysozoa</taxon>
        <taxon>Nematoda</taxon>
        <taxon>Enoplea</taxon>
        <taxon>Dorylaimia</taxon>
        <taxon>Mermithida</taxon>
        <taxon>Mermithoidea</taxon>
        <taxon>Mermithidae</taxon>
        <taxon>Romanomermis</taxon>
    </lineage>
</organism>
<dbReference type="InterPro" id="IPR050951">
    <property type="entry name" value="Retrovirus_Pol_polyprotein"/>
</dbReference>
<dbReference type="InterPro" id="IPR041577">
    <property type="entry name" value="RT_RNaseH_2"/>
</dbReference>
<dbReference type="Pfam" id="PF17919">
    <property type="entry name" value="RT_RNaseH_2"/>
    <property type="match status" value="1"/>
</dbReference>
<protein>
    <submittedName>
        <fullName evidence="4">Reverse transcriptase/retrotransposon-derived protein RNase H-like domain-containing protein</fullName>
    </submittedName>
</protein>
<evidence type="ECO:0000313" key="3">
    <source>
        <dbReference type="Proteomes" id="UP000887565"/>
    </source>
</evidence>
<evidence type="ECO:0000259" key="2">
    <source>
        <dbReference type="Pfam" id="PF17919"/>
    </source>
</evidence>
<evidence type="ECO:0000256" key="1">
    <source>
        <dbReference type="ARBA" id="ARBA00023268"/>
    </source>
</evidence>
<dbReference type="Proteomes" id="UP000887565">
    <property type="component" value="Unplaced"/>
</dbReference>
<sequence>MESAFGEHIIKCIILDDNNNDQCIISTDFFVHPDIHTILNFKDNYIEIQDIKLLLKVIAAVHSLMKLFLRAACGNPLEEIPEEERIEEIKAQQLVWHPQPSIHHPPAQRMEVTDHDSNYEVTNDHKKAFDSIKQALGASPFLFYPVYDSKAQFIIQTDTSTTAISAILYQESRDDKWIIDYNSRILTNAETRYSTAERECLPISYGFRMYHHYVYG</sequence>
<reference evidence="4" key="1">
    <citation type="submission" date="2022-11" db="UniProtKB">
        <authorList>
            <consortium name="WormBaseParasite"/>
        </authorList>
    </citation>
    <scope>IDENTIFICATION</scope>
</reference>
<dbReference type="AlphaFoldDB" id="A0A915JWW0"/>